<dbReference type="Gene3D" id="3.40.50.300">
    <property type="entry name" value="P-loop containing nucleotide triphosphate hydrolases"/>
    <property type="match status" value="1"/>
</dbReference>
<gene>
    <name evidence="6" type="ORF">V1264_007700</name>
</gene>
<dbReference type="EMBL" id="JBAMIC010000019">
    <property type="protein sequence ID" value="KAK7094024.1"/>
    <property type="molecule type" value="Genomic_DNA"/>
</dbReference>
<keyword evidence="2" id="KW-0547">Nucleotide-binding</keyword>
<evidence type="ECO:0000313" key="7">
    <source>
        <dbReference type="Proteomes" id="UP001374579"/>
    </source>
</evidence>
<accession>A0AAN9G413</accession>
<dbReference type="PANTHER" id="PTHR10903">
    <property type="entry name" value="GTPASE, IMAP FAMILY MEMBER-RELATED"/>
    <property type="match status" value="1"/>
</dbReference>
<dbReference type="FunFam" id="3.40.50.300:FF:000366">
    <property type="entry name" value="GTPase, IMAP family member 2"/>
    <property type="match status" value="1"/>
</dbReference>
<evidence type="ECO:0000256" key="4">
    <source>
        <dbReference type="SAM" id="Phobius"/>
    </source>
</evidence>
<keyword evidence="4" id="KW-0812">Transmembrane</keyword>
<protein>
    <recommendedName>
        <fullName evidence="5">AIG1-type G domain-containing protein</fullName>
    </recommendedName>
</protein>
<evidence type="ECO:0000256" key="3">
    <source>
        <dbReference type="ARBA" id="ARBA00023134"/>
    </source>
</evidence>
<proteinExistence type="inferred from homology"/>
<dbReference type="InterPro" id="IPR006703">
    <property type="entry name" value="G_AIG1"/>
</dbReference>
<keyword evidence="7" id="KW-1185">Reference proteome</keyword>
<keyword evidence="4" id="KW-1133">Transmembrane helix</keyword>
<comment type="caution">
    <text evidence="6">The sequence shown here is derived from an EMBL/GenBank/DDBJ whole genome shotgun (WGS) entry which is preliminary data.</text>
</comment>
<reference evidence="6 7" key="1">
    <citation type="submission" date="2024-02" db="EMBL/GenBank/DDBJ databases">
        <title>Chromosome-scale genome assembly of the rough periwinkle Littorina saxatilis.</title>
        <authorList>
            <person name="De Jode A."/>
            <person name="Faria R."/>
            <person name="Formenti G."/>
            <person name="Sims Y."/>
            <person name="Smith T.P."/>
            <person name="Tracey A."/>
            <person name="Wood J.M.D."/>
            <person name="Zagrodzka Z.B."/>
            <person name="Johannesson K."/>
            <person name="Butlin R.K."/>
            <person name="Leder E.H."/>
        </authorList>
    </citation>
    <scope>NUCLEOTIDE SEQUENCE [LARGE SCALE GENOMIC DNA]</scope>
    <source>
        <strain evidence="6">Snail1</strain>
        <tissue evidence="6">Muscle</tissue>
    </source>
</reference>
<organism evidence="6 7">
    <name type="scientific">Littorina saxatilis</name>
    <dbReference type="NCBI Taxonomy" id="31220"/>
    <lineage>
        <taxon>Eukaryota</taxon>
        <taxon>Metazoa</taxon>
        <taxon>Spiralia</taxon>
        <taxon>Lophotrochozoa</taxon>
        <taxon>Mollusca</taxon>
        <taxon>Gastropoda</taxon>
        <taxon>Caenogastropoda</taxon>
        <taxon>Littorinimorpha</taxon>
        <taxon>Littorinoidea</taxon>
        <taxon>Littorinidae</taxon>
        <taxon>Littorina</taxon>
    </lineage>
</organism>
<dbReference type="InterPro" id="IPR027417">
    <property type="entry name" value="P-loop_NTPase"/>
</dbReference>
<dbReference type="PROSITE" id="PS51720">
    <property type="entry name" value="G_AIG1"/>
    <property type="match status" value="1"/>
</dbReference>
<dbReference type="AlphaFoldDB" id="A0AAN9G413"/>
<dbReference type="SUPFAM" id="SSF52540">
    <property type="entry name" value="P-loop containing nucleoside triphosphate hydrolases"/>
    <property type="match status" value="1"/>
</dbReference>
<dbReference type="Proteomes" id="UP001374579">
    <property type="component" value="Unassembled WGS sequence"/>
</dbReference>
<evidence type="ECO:0000256" key="2">
    <source>
        <dbReference type="ARBA" id="ARBA00022741"/>
    </source>
</evidence>
<keyword evidence="3" id="KW-0342">GTP-binding</keyword>
<feature type="domain" description="AIG1-type G" evidence="5">
    <location>
        <begin position="4"/>
        <end position="209"/>
    </location>
</feature>
<evidence type="ECO:0000313" key="6">
    <source>
        <dbReference type="EMBL" id="KAK7094024.1"/>
    </source>
</evidence>
<dbReference type="PANTHER" id="PTHR10903:SF184">
    <property type="entry name" value="GTP-BINDING PROTEIN A"/>
    <property type="match status" value="1"/>
</dbReference>
<evidence type="ECO:0000259" key="5">
    <source>
        <dbReference type="PROSITE" id="PS51720"/>
    </source>
</evidence>
<name>A0AAN9G413_9CAEN</name>
<keyword evidence="4" id="KW-0472">Membrane</keyword>
<comment type="similarity">
    <text evidence="1">Belongs to the TRAFAC class TrmE-Era-EngA-EngB-Septin-like GTPase superfamily. AIG1/Toc34/Toc159-like paraseptin GTPase family. IAN subfamily.</text>
</comment>
<dbReference type="InterPro" id="IPR045058">
    <property type="entry name" value="GIMA/IAN/Toc"/>
</dbReference>
<dbReference type="GO" id="GO:0005525">
    <property type="term" value="F:GTP binding"/>
    <property type="evidence" value="ECO:0007669"/>
    <property type="project" value="UniProtKB-KW"/>
</dbReference>
<evidence type="ECO:0000256" key="1">
    <source>
        <dbReference type="ARBA" id="ARBA00008535"/>
    </source>
</evidence>
<dbReference type="Pfam" id="PF04548">
    <property type="entry name" value="AIG1"/>
    <property type="match status" value="1"/>
</dbReference>
<sequence>MSRNVPLRLLLVGKSGAGKSATGNTILHECAFKAEAGGKSVTRSTSTYTKTVCGKQVEVTDSPGLFDTTNDVKASKEIVKGLVATNPGPHAVLYVINIAGGRYDDHEYSAFLRAKGYLGNGVTDYMIIIFTYGDVLQKNTSLEQWLKSASQCLKNVVRACGGRYVLFNNEAATGEKTKQAEKLFRRIDCLPGSHYIGSPYAGMAQAEIDKELAKRRQQEDKREVESNPYGKFLTQRLIAAEKENTENFVGALLGAVAAVGGSILAPFTGGASLVPAAAGVVAFVLNVKNALTTPTQ</sequence>
<feature type="transmembrane region" description="Helical" evidence="4">
    <location>
        <begin position="273"/>
        <end position="291"/>
    </location>
</feature>